<comment type="caution">
    <text evidence="16">The sequence shown here is derived from an EMBL/GenBank/DDBJ whole genome shotgun (WGS) entry which is preliminary data.</text>
</comment>
<name>A0A6A4LYW3_9ERIC</name>
<dbReference type="CDD" id="cd07962">
    <property type="entry name" value="Anticodon_Ia_Val"/>
    <property type="match status" value="1"/>
</dbReference>
<dbReference type="Proteomes" id="UP000428333">
    <property type="component" value="Linkage Group LG01"/>
</dbReference>
<dbReference type="InterPro" id="IPR013155">
    <property type="entry name" value="M/V/L/I-tRNA-synth_anticd-bd"/>
</dbReference>
<dbReference type="InterPro" id="IPR033705">
    <property type="entry name" value="Anticodon_Ia_Val"/>
</dbReference>
<dbReference type="FunFam" id="1.10.730.10:FF:000014">
    <property type="entry name" value="Valine--tRNA ligase"/>
    <property type="match status" value="1"/>
</dbReference>
<dbReference type="InterPro" id="IPR001412">
    <property type="entry name" value="aa-tRNA-synth_I_CS"/>
</dbReference>
<dbReference type="SUPFAM" id="SSF52374">
    <property type="entry name" value="Nucleotidylyl transferase"/>
    <property type="match status" value="2"/>
</dbReference>
<keyword evidence="3 11" id="KW-0436">Ligase</keyword>
<dbReference type="Pfam" id="PF08264">
    <property type="entry name" value="Anticodon_1"/>
    <property type="match status" value="1"/>
</dbReference>
<evidence type="ECO:0000256" key="3">
    <source>
        <dbReference type="ARBA" id="ARBA00022598"/>
    </source>
</evidence>
<evidence type="ECO:0000313" key="16">
    <source>
        <dbReference type="EMBL" id="KAE9466256.1"/>
    </source>
</evidence>
<dbReference type="InterPro" id="IPR002303">
    <property type="entry name" value="Valyl-tRNA_ligase"/>
</dbReference>
<dbReference type="GO" id="GO:0048608">
    <property type="term" value="P:reproductive structure development"/>
    <property type="evidence" value="ECO:0007669"/>
    <property type="project" value="UniProtKB-ARBA"/>
</dbReference>
<dbReference type="PANTHER" id="PTHR11946:SF93">
    <property type="entry name" value="VALINE--TRNA LIGASE, CHLOROPLASTIC_MITOCHONDRIAL 2"/>
    <property type="match status" value="1"/>
</dbReference>
<dbReference type="InterPro" id="IPR014729">
    <property type="entry name" value="Rossmann-like_a/b/a_fold"/>
</dbReference>
<dbReference type="FunFam" id="3.40.50.620:FF:000126">
    <property type="entry name" value="Valine--tRNA ligase chloroplastic/mitochondrial 2"/>
    <property type="match status" value="1"/>
</dbReference>
<dbReference type="EC" id="6.1.1.9" evidence="2"/>
<keyword evidence="4 11" id="KW-0547">Nucleotide-binding</keyword>
<evidence type="ECO:0000256" key="2">
    <source>
        <dbReference type="ARBA" id="ARBA00013169"/>
    </source>
</evidence>
<dbReference type="Gene3D" id="3.40.50.620">
    <property type="entry name" value="HUPs"/>
    <property type="match status" value="2"/>
</dbReference>
<dbReference type="EMBL" id="QEFC01000099">
    <property type="protein sequence ID" value="KAE9466256.1"/>
    <property type="molecule type" value="Genomic_DNA"/>
</dbReference>
<dbReference type="GO" id="GO:0005524">
    <property type="term" value="F:ATP binding"/>
    <property type="evidence" value="ECO:0007669"/>
    <property type="project" value="UniProtKB-KW"/>
</dbReference>
<dbReference type="Pfam" id="PF10458">
    <property type="entry name" value="Val_tRNA-synt_C"/>
    <property type="match status" value="1"/>
</dbReference>
<evidence type="ECO:0000256" key="10">
    <source>
        <dbReference type="ARBA" id="ARBA00047552"/>
    </source>
</evidence>
<evidence type="ECO:0000259" key="13">
    <source>
        <dbReference type="Pfam" id="PF00133"/>
    </source>
</evidence>
<evidence type="ECO:0000256" key="6">
    <source>
        <dbReference type="ARBA" id="ARBA00022917"/>
    </source>
</evidence>
<feature type="domain" description="Aminoacyl-tRNA synthetase class Ia" evidence="13">
    <location>
        <begin position="294"/>
        <end position="694"/>
    </location>
</feature>
<feature type="domain" description="Methionyl/Valyl/Leucyl/Isoleucyl-tRNA synthetase anticodon-binding" evidence="14">
    <location>
        <begin position="751"/>
        <end position="895"/>
    </location>
</feature>
<dbReference type="SUPFAM" id="SSF47323">
    <property type="entry name" value="Anticodon-binding domain of a subclass of class I aminoacyl-tRNA synthetases"/>
    <property type="match status" value="1"/>
</dbReference>
<gene>
    <name evidence="16" type="ORF">C3L33_01838</name>
</gene>
<keyword evidence="7 12" id="KW-0175">Coiled coil</keyword>
<evidence type="ECO:0000313" key="17">
    <source>
        <dbReference type="Proteomes" id="UP000428333"/>
    </source>
</evidence>
<dbReference type="Pfam" id="PF00133">
    <property type="entry name" value="tRNA-synt_1"/>
    <property type="match status" value="2"/>
</dbReference>
<organism evidence="16 17">
    <name type="scientific">Rhododendron williamsianum</name>
    <dbReference type="NCBI Taxonomy" id="262921"/>
    <lineage>
        <taxon>Eukaryota</taxon>
        <taxon>Viridiplantae</taxon>
        <taxon>Streptophyta</taxon>
        <taxon>Embryophyta</taxon>
        <taxon>Tracheophyta</taxon>
        <taxon>Spermatophyta</taxon>
        <taxon>Magnoliopsida</taxon>
        <taxon>eudicotyledons</taxon>
        <taxon>Gunneridae</taxon>
        <taxon>Pentapetalae</taxon>
        <taxon>asterids</taxon>
        <taxon>Ericales</taxon>
        <taxon>Ericaceae</taxon>
        <taxon>Ericoideae</taxon>
        <taxon>Rhodoreae</taxon>
        <taxon>Rhododendron</taxon>
    </lineage>
</organism>
<dbReference type="InterPro" id="IPR002300">
    <property type="entry name" value="aa-tRNA-synth_Ia"/>
</dbReference>
<feature type="domain" description="Valyl-tRNA synthetase tRNA-binding arm" evidence="15">
    <location>
        <begin position="960"/>
        <end position="1030"/>
    </location>
</feature>
<evidence type="ECO:0000256" key="8">
    <source>
        <dbReference type="ARBA" id="ARBA00023146"/>
    </source>
</evidence>
<dbReference type="InterPro" id="IPR009080">
    <property type="entry name" value="tRNAsynth_Ia_anticodon-bd"/>
</dbReference>
<dbReference type="OrthoDB" id="629407at2759"/>
<dbReference type="SUPFAM" id="SSF50677">
    <property type="entry name" value="ValRS/IleRS/LeuRS editing domain"/>
    <property type="match status" value="1"/>
</dbReference>
<dbReference type="FunFam" id="1.10.287.380:FF:000001">
    <property type="entry name" value="Valine--tRNA ligase"/>
    <property type="match status" value="1"/>
</dbReference>
<feature type="non-terminal residue" evidence="16">
    <location>
        <position position="1"/>
    </location>
</feature>
<accession>A0A6A4LYW3</accession>
<evidence type="ECO:0000256" key="5">
    <source>
        <dbReference type="ARBA" id="ARBA00022840"/>
    </source>
</evidence>
<dbReference type="GO" id="GO:0005829">
    <property type="term" value="C:cytosol"/>
    <property type="evidence" value="ECO:0007669"/>
    <property type="project" value="TreeGrafter"/>
</dbReference>
<dbReference type="Gene3D" id="1.10.287.380">
    <property type="entry name" value="Valyl-tRNA synthetase, C-terminal domain"/>
    <property type="match status" value="1"/>
</dbReference>
<dbReference type="GO" id="GO:0004832">
    <property type="term" value="F:valine-tRNA ligase activity"/>
    <property type="evidence" value="ECO:0007669"/>
    <property type="project" value="UniProtKB-EC"/>
</dbReference>
<dbReference type="PRINTS" id="PR00986">
    <property type="entry name" value="TRNASYNTHVAL"/>
</dbReference>
<protein>
    <recommendedName>
        <fullName evidence="2">valine--tRNA ligase</fullName>
        <ecNumber evidence="2">6.1.1.9</ecNumber>
    </recommendedName>
    <alternativeName>
        <fullName evidence="9">Valyl-tRNA synthetase</fullName>
    </alternativeName>
</protein>
<dbReference type="AlphaFoldDB" id="A0A6A4LYW3"/>
<evidence type="ECO:0000256" key="4">
    <source>
        <dbReference type="ARBA" id="ARBA00022741"/>
    </source>
</evidence>
<keyword evidence="5 11" id="KW-0067">ATP-binding</keyword>
<dbReference type="GO" id="GO:0006438">
    <property type="term" value="P:valyl-tRNA aminoacylation"/>
    <property type="evidence" value="ECO:0007669"/>
    <property type="project" value="InterPro"/>
</dbReference>
<dbReference type="Gene3D" id="3.90.740.10">
    <property type="entry name" value="Valyl/Leucyl/Isoleucyl-tRNA synthetase, editing domain"/>
    <property type="match status" value="2"/>
</dbReference>
<evidence type="ECO:0000256" key="7">
    <source>
        <dbReference type="ARBA" id="ARBA00023054"/>
    </source>
</evidence>
<dbReference type="PANTHER" id="PTHR11946">
    <property type="entry name" value="VALYL-TRNA SYNTHETASES"/>
    <property type="match status" value="1"/>
</dbReference>
<dbReference type="NCBIfam" id="NF004349">
    <property type="entry name" value="PRK05729.1"/>
    <property type="match status" value="1"/>
</dbReference>
<comment type="catalytic activity">
    <reaction evidence="10">
        <text>tRNA(Val) + L-valine + ATP = L-valyl-tRNA(Val) + AMP + diphosphate</text>
        <dbReference type="Rhea" id="RHEA:10704"/>
        <dbReference type="Rhea" id="RHEA-COMP:9672"/>
        <dbReference type="Rhea" id="RHEA-COMP:9708"/>
        <dbReference type="ChEBI" id="CHEBI:30616"/>
        <dbReference type="ChEBI" id="CHEBI:33019"/>
        <dbReference type="ChEBI" id="CHEBI:57762"/>
        <dbReference type="ChEBI" id="CHEBI:78442"/>
        <dbReference type="ChEBI" id="CHEBI:78537"/>
        <dbReference type="ChEBI" id="CHEBI:456215"/>
        <dbReference type="EC" id="6.1.1.9"/>
    </reaction>
</comment>
<comment type="similarity">
    <text evidence="1 11">Belongs to the class-I aminoacyl-tRNA synthetase family.</text>
</comment>
<keyword evidence="6 11" id="KW-0648">Protein biosynthesis</keyword>
<dbReference type="InterPro" id="IPR019499">
    <property type="entry name" value="Val-tRNA_synth_tRNA-bd"/>
</dbReference>
<evidence type="ECO:0000259" key="14">
    <source>
        <dbReference type="Pfam" id="PF08264"/>
    </source>
</evidence>
<feature type="coiled-coil region" evidence="12">
    <location>
        <begin position="958"/>
        <end position="985"/>
    </location>
</feature>
<dbReference type="PROSITE" id="PS00178">
    <property type="entry name" value="AA_TRNA_LIGASE_I"/>
    <property type="match status" value="1"/>
</dbReference>
<dbReference type="Gene3D" id="1.10.730.10">
    <property type="entry name" value="Isoleucyl-tRNA Synthetase, Domain 1"/>
    <property type="match status" value="1"/>
</dbReference>
<dbReference type="InterPro" id="IPR010978">
    <property type="entry name" value="tRNA-bd_arm"/>
</dbReference>
<dbReference type="CDD" id="cd00817">
    <property type="entry name" value="ValRS_core"/>
    <property type="match status" value="1"/>
</dbReference>
<evidence type="ECO:0000256" key="1">
    <source>
        <dbReference type="ARBA" id="ARBA00005594"/>
    </source>
</evidence>
<evidence type="ECO:0000256" key="12">
    <source>
        <dbReference type="SAM" id="Coils"/>
    </source>
</evidence>
<keyword evidence="8 11" id="KW-0030">Aminoacyl-tRNA synthetase</keyword>
<dbReference type="NCBIfam" id="TIGR00422">
    <property type="entry name" value="valS"/>
    <property type="match status" value="1"/>
</dbReference>
<feature type="domain" description="Aminoacyl-tRNA synthetase class Ia" evidence="13">
    <location>
        <begin position="59"/>
        <end position="139"/>
    </location>
</feature>
<sequence length="1038" mass="118077">MAFSNPSSLLSSCSVHRLNPLLFTHRRQTITLSLAAAEYGVFTSPEIAKSFDFSSEERIYNWWESHGYFKPKFVRGSDPFVVPMPPPNVTGSLHMGHAMFVTLEVEEVVADIMVRYNRMKGRPTLWLPGTDHAGIATQKTWYGGTIANQIKRLGASCDWSREHFTLDEQLSRKTDLYSIELSESNKDACGLPMIQCCWETRTRVNLVSRACLTQIGVILHNVYCAELNSPVDMVFIVISNMVVYRAVIEAFVRLHEKGLIYQGAAVGFGNDRLEQFMGKRAGNSRWWPFIDVERSYMVNWSPSLQTAVSDLEVEYSEEPGTLYYIKYRVAGGSRSDYLTIATTRPETLFADTAIAVNPQDERYSKYIGRQAIVPLTFGRHVPIISDKYVDKDFGTGVLKISPGHDHNDYLLARKLGLPILNVMNKDGTLNEVAGLYCGLDRFEARKKLWTDLEETGLAAKKEPHTLRVPRSQRGGEIIEPLVSKQWFVTMEPLAEKALKVVESGELTIMPERFEKIYNHWLLNIKDWCISRQLWWGHRIPVWYIEGKDCEEDYIVARSAEEALDKAREKYGNVDIYQDPDVLDTCALWPFSTLGWPDASAEDFKNFYPTTVLETGHDILFFWVARMVMMGIEFTGTVPFSNVYLHGLIRDAQGRKMSKTLGNVIDPIDTIKEYGTDALRFTIALGTAGQDLNLSMERLTANKAFTNKLWNAGKFVLQNLPSQSDNSAWETLSSYKFDLEESLLKLPLPECWVVSKLHMLVDTVTTSYDKYFFGDVGREIYDFFWGDFADWYIEASKARLYQSEGQSVASIAQAVLLYVFENILIMLHPFMPFVTEELWQALPNRKEALIVSCWPRTSLPRDVNSVKRFENLQALTQTRAIRNARSEYSVEPARRISASIVANSEVRQYVANEKEVLALLSRLDLQNVHFVESAPGDANQSVHLVAGEGLEAYLPLADMVDVSSEVERLTKRLMKMQAEYDALVARLKSSNYLLKEGFVEKAPEEIVRGVREKAAETEEKFTLTKNRLDFLKSTVLVSK</sequence>
<dbReference type="GO" id="GO:0002161">
    <property type="term" value="F:aminoacyl-tRNA deacylase activity"/>
    <property type="evidence" value="ECO:0007669"/>
    <property type="project" value="InterPro"/>
</dbReference>
<dbReference type="InterPro" id="IPR009008">
    <property type="entry name" value="Val/Leu/Ile-tRNA-synth_edit"/>
</dbReference>
<proteinExistence type="inferred from homology"/>
<evidence type="ECO:0000256" key="11">
    <source>
        <dbReference type="RuleBase" id="RU363035"/>
    </source>
</evidence>
<keyword evidence="17" id="KW-1185">Reference proteome</keyword>
<evidence type="ECO:0000259" key="15">
    <source>
        <dbReference type="Pfam" id="PF10458"/>
    </source>
</evidence>
<reference evidence="16 17" key="1">
    <citation type="journal article" date="2019" name="Genome Biol. Evol.">
        <title>The Rhododendron genome and chromosomal organization provide insight into shared whole-genome duplications across the heath family (Ericaceae).</title>
        <authorList>
            <person name="Soza V.L."/>
            <person name="Lindsley D."/>
            <person name="Waalkes A."/>
            <person name="Ramage E."/>
            <person name="Patwardhan R.P."/>
            <person name="Burton J.N."/>
            <person name="Adey A."/>
            <person name="Kumar A."/>
            <person name="Qiu R."/>
            <person name="Shendure J."/>
            <person name="Hall B."/>
        </authorList>
    </citation>
    <scope>NUCLEOTIDE SEQUENCE [LARGE SCALE GENOMIC DNA]</scope>
    <source>
        <strain evidence="16">RSF 1966-606</strain>
    </source>
</reference>
<dbReference type="InterPro" id="IPR037118">
    <property type="entry name" value="Val-tRNA_synth_C_sf"/>
</dbReference>
<dbReference type="GO" id="GO:0009791">
    <property type="term" value="P:post-embryonic development"/>
    <property type="evidence" value="ECO:0007669"/>
    <property type="project" value="UniProtKB-ARBA"/>
</dbReference>
<dbReference type="SUPFAM" id="SSF46589">
    <property type="entry name" value="tRNA-binding arm"/>
    <property type="match status" value="1"/>
</dbReference>
<evidence type="ECO:0000256" key="9">
    <source>
        <dbReference type="ARBA" id="ARBA00029936"/>
    </source>
</evidence>